<evidence type="ECO:0000256" key="11">
    <source>
        <dbReference type="SAM" id="MobiDB-lite"/>
    </source>
</evidence>
<evidence type="ECO:0000259" key="14">
    <source>
        <dbReference type="PROSITE" id="PS51873"/>
    </source>
</evidence>
<comment type="catalytic activity">
    <reaction evidence="1">
        <text>[E2 ubiquitin-conjugating enzyme]-S-ubiquitinyl-L-cysteine + [acceptor protein]-L-lysine = [E2 ubiquitin-conjugating enzyme]-L-cysteine + [acceptor protein]-N(6)-ubiquitinyl-L-lysine.</text>
        <dbReference type="EC" id="2.3.2.31"/>
    </reaction>
</comment>
<feature type="zinc finger region" description="C3H1-type" evidence="10">
    <location>
        <begin position="90"/>
        <end position="117"/>
    </location>
</feature>
<dbReference type="InterPro" id="IPR013087">
    <property type="entry name" value="Znf_C2H2_type"/>
</dbReference>
<evidence type="ECO:0000256" key="4">
    <source>
        <dbReference type="ARBA" id="ARBA00022679"/>
    </source>
</evidence>
<dbReference type="InterPro" id="IPR036855">
    <property type="entry name" value="Znf_CCCH_sf"/>
</dbReference>
<dbReference type="GO" id="GO:0043130">
    <property type="term" value="F:ubiquitin binding"/>
    <property type="evidence" value="ECO:0007669"/>
    <property type="project" value="TreeGrafter"/>
</dbReference>
<dbReference type="InterPro" id="IPR002867">
    <property type="entry name" value="IBR_dom"/>
</dbReference>
<feature type="domain" description="C3H1-type" evidence="13">
    <location>
        <begin position="90"/>
        <end position="117"/>
    </location>
</feature>
<feature type="domain" description="RING-type" evidence="14">
    <location>
        <begin position="655"/>
        <end position="866"/>
    </location>
</feature>
<dbReference type="Gene3D" id="4.10.1000.10">
    <property type="entry name" value="Zinc finger, CCCH-type"/>
    <property type="match status" value="1"/>
</dbReference>
<dbReference type="SUPFAM" id="SSF57850">
    <property type="entry name" value="RING/U-box"/>
    <property type="match status" value="2"/>
</dbReference>
<dbReference type="Pfam" id="PF22605">
    <property type="entry name" value="IBR_2"/>
    <property type="match status" value="1"/>
</dbReference>
<dbReference type="Pfam" id="PF00642">
    <property type="entry name" value="zf-CCCH"/>
    <property type="match status" value="1"/>
</dbReference>
<dbReference type="PROSITE" id="PS51873">
    <property type="entry name" value="TRIAD"/>
    <property type="match status" value="1"/>
</dbReference>
<dbReference type="InterPro" id="IPR013083">
    <property type="entry name" value="Znf_RING/FYVE/PHD"/>
</dbReference>
<dbReference type="PANTHER" id="PTHR22770:SF13">
    <property type="entry name" value="RING-TYPE DOMAIN-CONTAINING PROTEIN"/>
    <property type="match status" value="1"/>
</dbReference>
<dbReference type="InterPro" id="IPR000571">
    <property type="entry name" value="Znf_CCCH"/>
</dbReference>
<dbReference type="SMART" id="SM00647">
    <property type="entry name" value="IBR"/>
    <property type="match status" value="2"/>
</dbReference>
<dbReference type="GO" id="GO:0008270">
    <property type="term" value="F:zinc ion binding"/>
    <property type="evidence" value="ECO:0007669"/>
    <property type="project" value="UniProtKB-KW"/>
</dbReference>
<evidence type="ECO:0000256" key="6">
    <source>
        <dbReference type="ARBA" id="ARBA00022737"/>
    </source>
</evidence>
<dbReference type="PROSITE" id="PS50103">
    <property type="entry name" value="ZF_C3H1"/>
    <property type="match status" value="1"/>
</dbReference>
<comment type="caution">
    <text evidence="15">The sequence shown here is derived from an EMBL/GenBank/DDBJ whole genome shotgun (WGS) entry which is preliminary data.</text>
</comment>
<dbReference type="AlphaFoldDB" id="A0A232M541"/>
<keyword evidence="8" id="KW-0833">Ubl conjugation pathway</keyword>
<accession>A0A232M541</accession>
<sequence length="866" mass="97028">MSLLLQLPYNLCVYLLSATRRYLPTFAASPMKDSPDDIGLTTGNRGGTNHALQLQDGETPWNAPADGSGLETESVPAPASTHVQPPRRDSRSLIPCRYHLRGTCRNGDHCPYAHSESPNEIEARSGCQETVNNFNDDRDGEHDDFSREFSGAFVQFQEGCQISKIALPGDFSAIRINGLPLDSTRGSVSALLRDLEFQVAPALVRISRSAQAATVSADVKVEDPTFAKGFCAKLKSEKVSAARYSTLEALPVSPSTLSGSISRRVSCKKVHISWHKPTRSVWLNYRDKDVARRVGDKFNQGEYRVLGQMATADPPKHSFYRDDRYKRNSIAWEVLLRDVLYHSTSNDVEDSILLYNDKPRHIKMAKSENFHDPKFTAFQVKSLFTKVGSVKFEMNTQSQGKRFKAAARFEEEVDAREAVRSLHGKPQDFLDESKLTVQLVCSAKFKISTSIYDTLEEQLSAKSVEWRERYLQFKVYRNTDPLQRFTTLKIEGEQAKDVANATNTLEEILAGQTVTDGDAPVWSTAFTGNGATYQKLKQVEQQHDVVIIRNKAKKQLKFLGPPDKYQQVQRAIVELIKAESTAVYIIHLNSHEFFWACNGGFKQIATALGDHIASFDIVSKPRRVIITGSKKQHQTALDIIRGKKDEVEPADFANTNKDCTICWSEAENPLLTSCNHLYCLQCFEDLCMSAMSGDKEASIFCQGEMGKCKKVLSLDEIQTHLSSAVFEEILEASFVSYVRRHPQDLRYCPTPDCGYIYRTSSLTTSLHTCTKCLDIVCITCHEQHGFMSCADYKDLRSGGLEALKKYKEENGVKDCPRCTTPLEKTGGCNHMACVGCGAHICWVCSKVFRESGSCYSHMRSAHLSYF</sequence>
<dbReference type="EC" id="2.3.2.31" evidence="3"/>
<dbReference type="InterPro" id="IPR051628">
    <property type="entry name" value="LUBAC_E3_Ligases"/>
</dbReference>
<evidence type="ECO:0000259" key="12">
    <source>
        <dbReference type="PROSITE" id="PS50089"/>
    </source>
</evidence>
<dbReference type="PROSITE" id="PS50089">
    <property type="entry name" value="ZF_RING_2"/>
    <property type="match status" value="1"/>
</dbReference>
<evidence type="ECO:0000256" key="7">
    <source>
        <dbReference type="ARBA" id="ARBA00022771"/>
    </source>
</evidence>
<organism evidence="15 16">
    <name type="scientific">Elaphomyces granulatus</name>
    <dbReference type="NCBI Taxonomy" id="519963"/>
    <lineage>
        <taxon>Eukaryota</taxon>
        <taxon>Fungi</taxon>
        <taxon>Dikarya</taxon>
        <taxon>Ascomycota</taxon>
        <taxon>Pezizomycotina</taxon>
        <taxon>Eurotiomycetes</taxon>
        <taxon>Eurotiomycetidae</taxon>
        <taxon>Eurotiales</taxon>
        <taxon>Elaphomycetaceae</taxon>
        <taxon>Elaphomyces</taxon>
    </lineage>
</organism>
<gene>
    <name evidence="15" type="ORF">Egran_00844</name>
</gene>
<feature type="domain" description="RING-type" evidence="12">
    <location>
        <begin position="659"/>
        <end position="701"/>
    </location>
</feature>
<evidence type="ECO:0000256" key="10">
    <source>
        <dbReference type="PROSITE-ProRule" id="PRU00723"/>
    </source>
</evidence>
<dbReference type="PROSITE" id="PS00028">
    <property type="entry name" value="ZINC_FINGER_C2H2_1"/>
    <property type="match status" value="1"/>
</dbReference>
<evidence type="ECO:0000256" key="2">
    <source>
        <dbReference type="ARBA" id="ARBA00004906"/>
    </source>
</evidence>
<proteinExistence type="predicted"/>
<evidence type="ECO:0000256" key="3">
    <source>
        <dbReference type="ARBA" id="ARBA00012251"/>
    </source>
</evidence>
<dbReference type="GO" id="GO:0000151">
    <property type="term" value="C:ubiquitin ligase complex"/>
    <property type="evidence" value="ECO:0007669"/>
    <property type="project" value="TreeGrafter"/>
</dbReference>
<dbReference type="SMART" id="SM00356">
    <property type="entry name" value="ZnF_C3H1"/>
    <property type="match status" value="1"/>
</dbReference>
<evidence type="ECO:0000313" key="15">
    <source>
        <dbReference type="EMBL" id="OXV11394.1"/>
    </source>
</evidence>
<keyword evidence="6" id="KW-0677">Repeat</keyword>
<name>A0A232M541_9EURO</name>
<dbReference type="GO" id="GO:0061630">
    <property type="term" value="F:ubiquitin protein ligase activity"/>
    <property type="evidence" value="ECO:0007669"/>
    <property type="project" value="UniProtKB-EC"/>
</dbReference>
<reference evidence="15 16" key="1">
    <citation type="journal article" date="2015" name="Environ. Microbiol.">
        <title>Metagenome sequence of Elaphomyces granulatus from sporocarp tissue reveals Ascomycota ectomycorrhizal fingerprints of genome expansion and a Proteobacteria-rich microbiome.</title>
        <authorList>
            <person name="Quandt C.A."/>
            <person name="Kohler A."/>
            <person name="Hesse C.N."/>
            <person name="Sharpton T.J."/>
            <person name="Martin F."/>
            <person name="Spatafora J.W."/>
        </authorList>
    </citation>
    <scope>NUCLEOTIDE SEQUENCE [LARGE SCALE GENOMIC DNA]</scope>
    <source>
        <strain evidence="15 16">OSC145934</strain>
    </source>
</reference>
<dbReference type="EMBL" id="NPHW01002474">
    <property type="protein sequence ID" value="OXV11394.1"/>
    <property type="molecule type" value="Genomic_DNA"/>
</dbReference>
<evidence type="ECO:0000259" key="13">
    <source>
        <dbReference type="PROSITE" id="PS50103"/>
    </source>
</evidence>
<dbReference type="CDD" id="cd22585">
    <property type="entry name" value="Rcat_RBR_DEAH12-like"/>
    <property type="match status" value="1"/>
</dbReference>
<evidence type="ECO:0000313" key="16">
    <source>
        <dbReference type="Proteomes" id="UP000243515"/>
    </source>
</evidence>
<dbReference type="InterPro" id="IPR044066">
    <property type="entry name" value="TRIAD_supradom"/>
</dbReference>
<evidence type="ECO:0000256" key="8">
    <source>
        <dbReference type="ARBA" id="ARBA00022786"/>
    </source>
</evidence>
<dbReference type="SUPFAM" id="SSF90229">
    <property type="entry name" value="CCCH zinc finger"/>
    <property type="match status" value="1"/>
</dbReference>
<keyword evidence="7 10" id="KW-0863">Zinc-finger</keyword>
<dbReference type="Pfam" id="PF01485">
    <property type="entry name" value="IBR"/>
    <property type="match status" value="1"/>
</dbReference>
<dbReference type="InterPro" id="IPR054694">
    <property type="entry name" value="Parkin-like_IBR"/>
</dbReference>
<dbReference type="InterPro" id="IPR001841">
    <property type="entry name" value="Znf_RING"/>
</dbReference>
<dbReference type="Proteomes" id="UP000243515">
    <property type="component" value="Unassembled WGS sequence"/>
</dbReference>
<dbReference type="PANTHER" id="PTHR22770">
    <property type="entry name" value="UBIQUITIN CONJUGATING ENZYME 7 INTERACTING PROTEIN-RELATED"/>
    <property type="match status" value="1"/>
</dbReference>
<protein>
    <recommendedName>
        <fullName evidence="3">RBR-type E3 ubiquitin transferase</fullName>
        <ecNumber evidence="3">2.3.2.31</ecNumber>
    </recommendedName>
</protein>
<evidence type="ECO:0000256" key="5">
    <source>
        <dbReference type="ARBA" id="ARBA00022723"/>
    </source>
</evidence>
<dbReference type="Gene3D" id="3.30.40.10">
    <property type="entry name" value="Zinc/RING finger domain, C3HC4 (zinc finger)"/>
    <property type="match status" value="1"/>
</dbReference>
<dbReference type="OrthoDB" id="10009520at2759"/>
<dbReference type="GO" id="GO:0097039">
    <property type="term" value="P:protein linear polyubiquitination"/>
    <property type="evidence" value="ECO:0007669"/>
    <property type="project" value="TreeGrafter"/>
</dbReference>
<evidence type="ECO:0000256" key="9">
    <source>
        <dbReference type="ARBA" id="ARBA00022833"/>
    </source>
</evidence>
<feature type="region of interest" description="Disordered" evidence="11">
    <location>
        <begin position="30"/>
        <end position="90"/>
    </location>
</feature>
<evidence type="ECO:0000256" key="1">
    <source>
        <dbReference type="ARBA" id="ARBA00001798"/>
    </source>
</evidence>
<keyword evidence="16" id="KW-1185">Reference proteome</keyword>
<dbReference type="CDD" id="cd00590">
    <property type="entry name" value="RRM_SF"/>
    <property type="match status" value="1"/>
</dbReference>
<dbReference type="CDD" id="cd20335">
    <property type="entry name" value="BRcat_RBR"/>
    <property type="match status" value="1"/>
</dbReference>
<keyword evidence="9 10" id="KW-0862">Zinc</keyword>
<dbReference type="GO" id="GO:0043161">
    <property type="term" value="P:proteasome-mediated ubiquitin-dependent protein catabolic process"/>
    <property type="evidence" value="ECO:0007669"/>
    <property type="project" value="TreeGrafter"/>
</dbReference>
<keyword evidence="5 10" id="KW-0479">Metal-binding</keyword>
<comment type="pathway">
    <text evidence="2">Protein modification; protein ubiquitination.</text>
</comment>
<keyword evidence="4" id="KW-0808">Transferase</keyword>
<dbReference type="Gene3D" id="1.20.120.1750">
    <property type="match status" value="1"/>
</dbReference>